<evidence type="ECO:0000259" key="4">
    <source>
        <dbReference type="PROSITE" id="PS51883"/>
    </source>
</evidence>
<accession>A0A2J6QAZ4</accession>
<evidence type="ECO:0000313" key="6">
    <source>
        <dbReference type="Proteomes" id="UP000235672"/>
    </source>
</evidence>
<dbReference type="AlphaFoldDB" id="A0A2J6QAZ4"/>
<evidence type="ECO:0000256" key="2">
    <source>
        <dbReference type="ARBA" id="ARBA00023134"/>
    </source>
</evidence>
<evidence type="ECO:0000256" key="1">
    <source>
        <dbReference type="ARBA" id="ARBA00022741"/>
    </source>
</evidence>
<feature type="domain" description="OBG-type G" evidence="3">
    <location>
        <begin position="294"/>
        <end position="545"/>
    </location>
</feature>
<dbReference type="InterPro" id="IPR045086">
    <property type="entry name" value="OBG_GTPase"/>
</dbReference>
<dbReference type="Pfam" id="PF01926">
    <property type="entry name" value="MMR_HSR1"/>
    <property type="match status" value="1"/>
</dbReference>
<dbReference type="PANTHER" id="PTHR11702:SF31">
    <property type="entry name" value="MITOCHONDRIAL RIBOSOME-ASSOCIATED GTPASE 2"/>
    <property type="match status" value="1"/>
</dbReference>
<dbReference type="GO" id="GO:0005739">
    <property type="term" value="C:mitochondrion"/>
    <property type="evidence" value="ECO:0007669"/>
    <property type="project" value="TreeGrafter"/>
</dbReference>
<sequence length="546" mass="59222">MPPRCPTLQGTLTPFLYPFLVSNSSRSSFRPLFNSLRRYESTSIESVQQLPEEGSHLNPPPTDYSRTIFTDRATVTVYAGAGGHGCISFLREKYIAAGPANGGDGGSGGNVYIQAVRGETSLHKLARRNILKAGRGKNGQGKTRGGERGDDIVLQVPVGTVVREIERVDPVAIEEQRLRLEAGKEDGVDASGPWKWSRDKWLLYPATTPEDIATAEFPSLPRGRRSALAMSQVKAPISLDLTVPMERPLLLAAGAIGGLGNPHFVTKTAPRPKFATKGEQPVKITLELELKLLADVGLVGLPNAGKSTLLRAMSKSRARVGNWAFTTLQPNIGTVVLDNHKGRPLAQAKYGDGEPRTNFTIADIPGLVQDAHLDRGLGISFLRHVERARVLAFVVDLNAGDAVKALKGLWKEVGEYERMKIQEEKESSDPIVHWSPFTSVKDALANRQETIFVSPGPSFENPLAPAAPSIAGKPWFVVATKADLPGTKENFEALKEYLELVNRGEEEHPSGQQNPWGGKVEGIPISAINGHGVEKITEWTVGLLDD</sequence>
<dbReference type="SUPFAM" id="SSF52540">
    <property type="entry name" value="P-loop containing nucleoside triphosphate hydrolases"/>
    <property type="match status" value="1"/>
</dbReference>
<dbReference type="Gene3D" id="3.40.50.300">
    <property type="entry name" value="P-loop containing nucleotide triphosphate hydrolases"/>
    <property type="match status" value="1"/>
</dbReference>
<dbReference type="Proteomes" id="UP000235672">
    <property type="component" value="Unassembled WGS sequence"/>
</dbReference>
<feature type="domain" description="Obg" evidence="4">
    <location>
        <begin position="67"/>
        <end position="293"/>
    </location>
</feature>
<protein>
    <submittedName>
        <fullName evidence="5">GTP-binding protein Obg/CgtA</fullName>
    </submittedName>
</protein>
<keyword evidence="1" id="KW-0547">Nucleotide-binding</keyword>
<reference evidence="5 6" key="1">
    <citation type="submission" date="2016-05" db="EMBL/GenBank/DDBJ databases">
        <title>A degradative enzymes factory behind the ericoid mycorrhizal symbiosis.</title>
        <authorList>
            <consortium name="DOE Joint Genome Institute"/>
            <person name="Martino E."/>
            <person name="Morin E."/>
            <person name="Grelet G."/>
            <person name="Kuo A."/>
            <person name="Kohler A."/>
            <person name="Daghino S."/>
            <person name="Barry K."/>
            <person name="Choi C."/>
            <person name="Cichocki N."/>
            <person name="Clum A."/>
            <person name="Copeland A."/>
            <person name="Hainaut M."/>
            <person name="Haridas S."/>
            <person name="Labutti K."/>
            <person name="Lindquist E."/>
            <person name="Lipzen A."/>
            <person name="Khouja H.-R."/>
            <person name="Murat C."/>
            <person name="Ohm R."/>
            <person name="Olson A."/>
            <person name="Spatafora J."/>
            <person name="Veneault-Fourrey C."/>
            <person name="Henrissat B."/>
            <person name="Grigoriev I."/>
            <person name="Martin F."/>
            <person name="Perotto S."/>
        </authorList>
    </citation>
    <scope>NUCLEOTIDE SEQUENCE [LARGE SCALE GENOMIC DNA]</scope>
    <source>
        <strain evidence="5 6">UAMH 7357</strain>
    </source>
</reference>
<dbReference type="Gene3D" id="2.70.210.12">
    <property type="entry name" value="GTP1/OBG domain"/>
    <property type="match status" value="1"/>
</dbReference>
<dbReference type="InterPro" id="IPR006169">
    <property type="entry name" value="GTP1_OBG_dom"/>
</dbReference>
<dbReference type="EMBL" id="KZ613475">
    <property type="protein sequence ID" value="PMD23446.1"/>
    <property type="molecule type" value="Genomic_DNA"/>
</dbReference>
<dbReference type="PRINTS" id="PR00326">
    <property type="entry name" value="GTP1OBG"/>
</dbReference>
<dbReference type="InterPro" id="IPR027417">
    <property type="entry name" value="P-loop_NTPase"/>
</dbReference>
<dbReference type="GO" id="GO:0042254">
    <property type="term" value="P:ribosome biogenesis"/>
    <property type="evidence" value="ECO:0007669"/>
    <property type="project" value="UniProtKB-UniRule"/>
</dbReference>
<keyword evidence="6" id="KW-1185">Reference proteome</keyword>
<dbReference type="PROSITE" id="PS51883">
    <property type="entry name" value="OBG"/>
    <property type="match status" value="1"/>
</dbReference>
<dbReference type="SUPFAM" id="SSF82051">
    <property type="entry name" value="Obg GTP-binding protein N-terminal domain"/>
    <property type="match status" value="1"/>
</dbReference>
<dbReference type="InterPro" id="IPR031167">
    <property type="entry name" value="G_OBG"/>
</dbReference>
<evidence type="ECO:0000313" key="5">
    <source>
        <dbReference type="EMBL" id="PMD23446.1"/>
    </source>
</evidence>
<dbReference type="STRING" id="1745343.A0A2J6QAZ4"/>
<dbReference type="PROSITE" id="PS51710">
    <property type="entry name" value="G_OBG"/>
    <property type="match status" value="1"/>
</dbReference>
<dbReference type="InterPro" id="IPR006073">
    <property type="entry name" value="GTP-bd"/>
</dbReference>
<gene>
    <name evidence="5" type="ORF">NA56DRAFT_71605</name>
</gene>
<evidence type="ECO:0000259" key="3">
    <source>
        <dbReference type="PROSITE" id="PS51710"/>
    </source>
</evidence>
<dbReference type="GO" id="GO:0003924">
    <property type="term" value="F:GTPase activity"/>
    <property type="evidence" value="ECO:0007669"/>
    <property type="project" value="InterPro"/>
</dbReference>
<organism evidence="5 6">
    <name type="scientific">Hyaloscypha hepaticicola</name>
    <dbReference type="NCBI Taxonomy" id="2082293"/>
    <lineage>
        <taxon>Eukaryota</taxon>
        <taxon>Fungi</taxon>
        <taxon>Dikarya</taxon>
        <taxon>Ascomycota</taxon>
        <taxon>Pezizomycotina</taxon>
        <taxon>Leotiomycetes</taxon>
        <taxon>Helotiales</taxon>
        <taxon>Hyaloscyphaceae</taxon>
        <taxon>Hyaloscypha</taxon>
    </lineage>
</organism>
<dbReference type="InterPro" id="IPR036726">
    <property type="entry name" value="GTP1_OBG_dom_sf"/>
</dbReference>
<dbReference type="GO" id="GO:0005525">
    <property type="term" value="F:GTP binding"/>
    <property type="evidence" value="ECO:0007669"/>
    <property type="project" value="UniProtKB-KW"/>
</dbReference>
<name>A0A2J6QAZ4_9HELO</name>
<dbReference type="PANTHER" id="PTHR11702">
    <property type="entry name" value="DEVELOPMENTALLY REGULATED GTP-BINDING PROTEIN-RELATED"/>
    <property type="match status" value="1"/>
</dbReference>
<keyword evidence="2" id="KW-0342">GTP-binding</keyword>
<proteinExistence type="predicted"/>
<dbReference type="OrthoDB" id="347018at2759"/>
<dbReference type="CDD" id="cd01898">
    <property type="entry name" value="Obg"/>
    <property type="match status" value="1"/>
</dbReference>
<dbReference type="Pfam" id="PF01018">
    <property type="entry name" value="GTP1_OBG"/>
    <property type="match status" value="2"/>
</dbReference>